<gene>
    <name evidence="1" type="ORF">FB560_0480</name>
</gene>
<evidence type="ECO:0000313" key="1">
    <source>
        <dbReference type="EMBL" id="TQL84887.1"/>
    </source>
</evidence>
<comment type="caution">
    <text evidence="1">The sequence shown here is derived from an EMBL/GenBank/DDBJ whole genome shotgun (WGS) entry which is preliminary data.</text>
</comment>
<dbReference type="AlphaFoldDB" id="A0A543BJ77"/>
<dbReference type="EMBL" id="VFOX01000001">
    <property type="protein sequence ID" value="TQL84887.1"/>
    <property type="molecule type" value="Genomic_DNA"/>
</dbReference>
<keyword evidence="2" id="KW-1185">Reference proteome</keyword>
<reference evidence="1 2" key="1">
    <citation type="submission" date="2019-06" db="EMBL/GenBank/DDBJ databases">
        <title>Sequencing the genomes of 1000 actinobacteria strains.</title>
        <authorList>
            <person name="Klenk H.-P."/>
        </authorList>
    </citation>
    <scope>NUCLEOTIDE SEQUENCE [LARGE SCALE GENOMIC DNA]</scope>
    <source>
        <strain evidence="1 2">DSM 20169</strain>
    </source>
</reference>
<evidence type="ECO:0000313" key="2">
    <source>
        <dbReference type="Proteomes" id="UP000317209"/>
    </source>
</evidence>
<dbReference type="RefSeq" id="WP_211349992.1">
    <property type="nucleotide sequence ID" value="NZ_VFOX01000001.1"/>
</dbReference>
<accession>A0A543BJ77</accession>
<protein>
    <recommendedName>
        <fullName evidence="3">AlpA family transcriptional regulator</fullName>
    </recommendedName>
</protein>
<evidence type="ECO:0008006" key="3">
    <source>
        <dbReference type="Google" id="ProtNLM"/>
    </source>
</evidence>
<name>A0A543BJ77_9MICO</name>
<proteinExistence type="predicted"/>
<dbReference type="Proteomes" id="UP000317209">
    <property type="component" value="Unassembled WGS sequence"/>
</dbReference>
<sequence length="79" mass="8678">MTVQLAAEHPEAPRAAEQKYLTPAQTCDLIPGMTVGHLAQLRFTGKGPKFLKPTPRTVLYRTADIIAWLENSEQTSTAV</sequence>
<organism evidence="1 2">
    <name type="scientific">Microbacterium saperdae</name>
    <dbReference type="NCBI Taxonomy" id="69368"/>
    <lineage>
        <taxon>Bacteria</taxon>
        <taxon>Bacillati</taxon>
        <taxon>Actinomycetota</taxon>
        <taxon>Actinomycetes</taxon>
        <taxon>Micrococcales</taxon>
        <taxon>Microbacteriaceae</taxon>
        <taxon>Microbacterium</taxon>
    </lineage>
</organism>